<gene>
    <name evidence="1" type="ORF">GGQ98_003494</name>
</gene>
<protein>
    <recommendedName>
        <fullName evidence="3">EthD domain-containing protein</fullName>
    </recommendedName>
</protein>
<dbReference type="AlphaFoldDB" id="A0A7W7B4G5"/>
<name>A0A7W7B4G5_9SPHN</name>
<evidence type="ECO:0000313" key="2">
    <source>
        <dbReference type="Proteomes" id="UP000566324"/>
    </source>
</evidence>
<dbReference type="Proteomes" id="UP000566324">
    <property type="component" value="Unassembled WGS sequence"/>
</dbReference>
<proteinExistence type="predicted"/>
<dbReference type="InterPro" id="IPR011008">
    <property type="entry name" value="Dimeric_a/b-barrel"/>
</dbReference>
<dbReference type="EMBL" id="JACHNZ010000061">
    <property type="protein sequence ID" value="MBB4633838.1"/>
    <property type="molecule type" value="Genomic_DNA"/>
</dbReference>
<evidence type="ECO:0008006" key="3">
    <source>
        <dbReference type="Google" id="ProtNLM"/>
    </source>
</evidence>
<dbReference type="Gene3D" id="3.30.70.100">
    <property type="match status" value="1"/>
</dbReference>
<keyword evidence="2" id="KW-1185">Reference proteome</keyword>
<accession>A0A7W7B4G5</accession>
<sequence>MKITAFAQAPEGTDSADYKQWYLQSFAPSLLKSLPLDGLAVNVIRRAEALYEGAGAPPIADIYSEFWFPDDLLLPLAEIMPTMGTQQAFEVDERVEKAVLERRPGVMEGIKLLSPLYPVGDAPTDQSIGYWDLHVPLALRVHAGMTRYVRDIVVRPLNGASPIFGIASLHFPSDDAVRDEFFDSPDSIPVHAADLARFVGSVVPMSAISHVLQ</sequence>
<dbReference type="SUPFAM" id="SSF54909">
    <property type="entry name" value="Dimeric alpha+beta barrel"/>
    <property type="match status" value="1"/>
</dbReference>
<dbReference type="RefSeq" id="WP_184071798.1">
    <property type="nucleotide sequence ID" value="NZ_JACHNZ010000061.1"/>
</dbReference>
<evidence type="ECO:0000313" key="1">
    <source>
        <dbReference type="EMBL" id="MBB4633838.1"/>
    </source>
</evidence>
<organism evidence="1 2">
    <name type="scientific">Sphingosinicella soli</name>
    <dbReference type="NCBI Taxonomy" id="333708"/>
    <lineage>
        <taxon>Bacteria</taxon>
        <taxon>Pseudomonadati</taxon>
        <taxon>Pseudomonadota</taxon>
        <taxon>Alphaproteobacteria</taxon>
        <taxon>Sphingomonadales</taxon>
        <taxon>Sphingosinicellaceae</taxon>
        <taxon>Sphingosinicella</taxon>
    </lineage>
</organism>
<comment type="caution">
    <text evidence="1">The sequence shown here is derived from an EMBL/GenBank/DDBJ whole genome shotgun (WGS) entry which is preliminary data.</text>
</comment>
<reference evidence="1 2" key="1">
    <citation type="submission" date="2020-08" db="EMBL/GenBank/DDBJ databases">
        <title>Genomic Encyclopedia of Type Strains, Phase IV (KMG-IV): sequencing the most valuable type-strain genomes for metagenomic binning, comparative biology and taxonomic classification.</title>
        <authorList>
            <person name="Goeker M."/>
        </authorList>
    </citation>
    <scope>NUCLEOTIDE SEQUENCE [LARGE SCALE GENOMIC DNA]</scope>
    <source>
        <strain evidence="1 2">DSM 17328</strain>
    </source>
</reference>